<dbReference type="GO" id="GO:0016787">
    <property type="term" value="F:hydrolase activity"/>
    <property type="evidence" value="ECO:0007669"/>
    <property type="project" value="UniProtKB-KW"/>
</dbReference>
<name>A0A6M6JTZ3_9PSEU</name>
<evidence type="ECO:0000256" key="4">
    <source>
        <dbReference type="ARBA" id="ARBA00022801"/>
    </source>
</evidence>
<feature type="binding site" evidence="6">
    <location>
        <position position="101"/>
    </location>
    <ligand>
        <name>Mg(2+)</name>
        <dbReference type="ChEBI" id="CHEBI:18420"/>
    </ligand>
</feature>
<organism evidence="8 9">
    <name type="scientific">Pseudonocardia broussonetiae</name>
    <dbReference type="NCBI Taxonomy" id="2736640"/>
    <lineage>
        <taxon>Bacteria</taxon>
        <taxon>Bacillati</taxon>
        <taxon>Actinomycetota</taxon>
        <taxon>Actinomycetes</taxon>
        <taxon>Pseudonocardiales</taxon>
        <taxon>Pseudonocardiaceae</taxon>
        <taxon>Pseudonocardia</taxon>
    </lineage>
</organism>
<evidence type="ECO:0000259" key="7">
    <source>
        <dbReference type="Pfam" id="PF01850"/>
    </source>
</evidence>
<comment type="similarity">
    <text evidence="6">Belongs to the PINc/VapC protein family.</text>
</comment>
<reference evidence="8 9" key="1">
    <citation type="submission" date="2020-05" db="EMBL/GenBank/DDBJ databases">
        <authorList>
            <person name="Mo P."/>
        </authorList>
    </citation>
    <scope>NUCLEOTIDE SEQUENCE [LARGE SCALE GENOMIC DNA]</scope>
    <source>
        <strain evidence="8 9">Gen01</strain>
    </source>
</reference>
<dbReference type="EMBL" id="CP053564">
    <property type="protein sequence ID" value="QJY50517.1"/>
    <property type="molecule type" value="Genomic_DNA"/>
</dbReference>
<evidence type="ECO:0000256" key="2">
    <source>
        <dbReference type="ARBA" id="ARBA00022722"/>
    </source>
</evidence>
<comment type="cofactor">
    <cofactor evidence="6">
        <name>Mg(2+)</name>
        <dbReference type="ChEBI" id="CHEBI:18420"/>
    </cofactor>
</comment>
<evidence type="ECO:0000256" key="3">
    <source>
        <dbReference type="ARBA" id="ARBA00022723"/>
    </source>
</evidence>
<keyword evidence="3 6" id="KW-0479">Metal-binding</keyword>
<keyword evidence="1 6" id="KW-1277">Toxin-antitoxin system</keyword>
<dbReference type="GO" id="GO:0000287">
    <property type="term" value="F:magnesium ion binding"/>
    <property type="evidence" value="ECO:0007669"/>
    <property type="project" value="UniProtKB-UniRule"/>
</dbReference>
<dbReference type="AlphaFoldDB" id="A0A6M6JTZ3"/>
<evidence type="ECO:0000256" key="6">
    <source>
        <dbReference type="HAMAP-Rule" id="MF_00265"/>
    </source>
</evidence>
<evidence type="ECO:0000256" key="1">
    <source>
        <dbReference type="ARBA" id="ARBA00022649"/>
    </source>
</evidence>
<dbReference type="EC" id="3.1.-.-" evidence="6"/>
<dbReference type="InterPro" id="IPR002716">
    <property type="entry name" value="PIN_dom"/>
</dbReference>
<dbReference type="InterPro" id="IPR022907">
    <property type="entry name" value="VapC_family"/>
</dbReference>
<dbReference type="SUPFAM" id="SSF88723">
    <property type="entry name" value="PIN domain-like"/>
    <property type="match status" value="1"/>
</dbReference>
<dbReference type="Proteomes" id="UP000505377">
    <property type="component" value="Chromosome"/>
</dbReference>
<keyword evidence="6" id="KW-0800">Toxin</keyword>
<keyword evidence="4 6" id="KW-0378">Hydrolase</keyword>
<dbReference type="HAMAP" id="MF_00265">
    <property type="entry name" value="VapC_Nob1"/>
    <property type="match status" value="1"/>
</dbReference>
<dbReference type="GO" id="GO:0090729">
    <property type="term" value="F:toxin activity"/>
    <property type="evidence" value="ECO:0007669"/>
    <property type="project" value="UniProtKB-KW"/>
</dbReference>
<evidence type="ECO:0000313" key="8">
    <source>
        <dbReference type="EMBL" id="QJY50517.1"/>
    </source>
</evidence>
<protein>
    <recommendedName>
        <fullName evidence="6">Ribonuclease VapC</fullName>
        <shortName evidence="6">RNase VapC</shortName>
        <ecNumber evidence="6">3.1.-.-</ecNumber>
    </recommendedName>
    <alternativeName>
        <fullName evidence="6">Toxin VapC</fullName>
    </alternativeName>
</protein>
<keyword evidence="5 6" id="KW-0460">Magnesium</keyword>
<dbReference type="GO" id="GO:0004540">
    <property type="term" value="F:RNA nuclease activity"/>
    <property type="evidence" value="ECO:0007669"/>
    <property type="project" value="InterPro"/>
</dbReference>
<accession>A0A6M6JTZ3</accession>
<feature type="binding site" evidence="6">
    <location>
        <position position="7"/>
    </location>
    <ligand>
        <name>Mg(2+)</name>
        <dbReference type="ChEBI" id="CHEBI:18420"/>
    </ligand>
</feature>
<evidence type="ECO:0000256" key="5">
    <source>
        <dbReference type="ARBA" id="ARBA00022842"/>
    </source>
</evidence>
<keyword evidence="9" id="KW-1185">Reference proteome</keyword>
<keyword evidence="2 6" id="KW-0540">Nuclease</keyword>
<dbReference type="Pfam" id="PF01850">
    <property type="entry name" value="PIN"/>
    <property type="match status" value="1"/>
</dbReference>
<dbReference type="KEGG" id="pbro:HOP40_09845"/>
<gene>
    <name evidence="6" type="primary">vapC</name>
    <name evidence="8" type="ORF">HOP40_09845</name>
</gene>
<evidence type="ECO:0000313" key="9">
    <source>
        <dbReference type="Proteomes" id="UP000505377"/>
    </source>
</evidence>
<proteinExistence type="inferred from homology"/>
<feature type="domain" description="PIN" evidence="7">
    <location>
        <begin position="4"/>
        <end position="127"/>
    </location>
</feature>
<dbReference type="InterPro" id="IPR029060">
    <property type="entry name" value="PIN-like_dom_sf"/>
</dbReference>
<dbReference type="Gene3D" id="3.40.50.1010">
    <property type="entry name" value="5'-nuclease"/>
    <property type="match status" value="1"/>
</dbReference>
<sequence>MSEILVDSGPLIAGFDDTDIWHDECSRLLETLPGPLFVPATIVAEVCYMIGRYRFGAAAEAAFLRSFASRDLVVADLVEDDFERMAQLVEEYEDFPLGGSDASVIAIAERRSITTILTIDRRHFAAVRPRHVEAFHLLP</sequence>
<comment type="function">
    <text evidence="6">Toxic component of a toxin-antitoxin (TA) system. An RNase.</text>
</comment>